<dbReference type="InterPro" id="IPR002930">
    <property type="entry name" value="GCV_H"/>
</dbReference>
<dbReference type="InterPro" id="IPR003016">
    <property type="entry name" value="2-oxoA_DH_lipoyl-BS"/>
</dbReference>
<reference evidence="2 3" key="1">
    <citation type="journal article" date="2018" name="Nat. Genet.">
        <title>The Rosa genome provides new insights in the design of modern roses.</title>
        <authorList>
            <person name="Bendahmane M."/>
        </authorList>
    </citation>
    <scope>NUCLEOTIDE SEQUENCE [LARGE SCALE GENOMIC DNA]</scope>
    <source>
        <strain evidence="3">cv. Old Blush</strain>
    </source>
</reference>
<name>A0A2P6S0Q7_ROSCH</name>
<keyword evidence="1" id="KW-0450">Lipoyl</keyword>
<dbReference type="InterPro" id="IPR033753">
    <property type="entry name" value="GCV_H/Fam206"/>
</dbReference>
<dbReference type="GO" id="GO:0005960">
    <property type="term" value="C:glycine cleavage complex"/>
    <property type="evidence" value="ECO:0007669"/>
    <property type="project" value="InterPro"/>
</dbReference>
<dbReference type="Gramene" id="PRQ52268">
    <property type="protein sequence ID" value="PRQ52268"/>
    <property type="gene ID" value="RchiOBHm_Chr2g0153611"/>
</dbReference>
<protein>
    <submittedName>
        <fullName evidence="2">Putative glycine cleavage system H-protein/Simiate</fullName>
    </submittedName>
</protein>
<evidence type="ECO:0000256" key="1">
    <source>
        <dbReference type="ARBA" id="ARBA00022823"/>
    </source>
</evidence>
<accession>A0A2P6S0Q7</accession>
<dbReference type="CDD" id="cd06848">
    <property type="entry name" value="GCS_H"/>
    <property type="match status" value="1"/>
</dbReference>
<evidence type="ECO:0000313" key="2">
    <source>
        <dbReference type="EMBL" id="PRQ52268.1"/>
    </source>
</evidence>
<dbReference type="Proteomes" id="UP000238479">
    <property type="component" value="Chromosome 2"/>
</dbReference>
<gene>
    <name evidence="2" type="ORF">RchiOBHm_Chr2g0153611</name>
</gene>
<proteinExistence type="predicted"/>
<dbReference type="EMBL" id="PDCK01000040">
    <property type="protein sequence ID" value="PRQ52268.1"/>
    <property type="molecule type" value="Genomic_DNA"/>
</dbReference>
<dbReference type="STRING" id="74649.A0A2P6S0Q7"/>
<sequence>MCIFTSSVVKSLKYDKSHEWARHLGGIIIHVELPDVGEDVAQGTRCGTVESVKASKGLHSTLSGNVVEVNQKLRTSPALVNRSPYEDGWIMKVEMSNKVELNNLMDYDGYASYVKTKLPNIDEPVENT</sequence>
<keyword evidence="3" id="KW-1185">Reference proteome</keyword>
<dbReference type="PANTHER" id="PTHR11715:SF3">
    <property type="entry name" value="GLYCINE CLEAVAGE SYSTEM H PROTEIN-RELATED"/>
    <property type="match status" value="1"/>
</dbReference>
<dbReference type="PROSITE" id="PS00189">
    <property type="entry name" value="LIPOYL"/>
    <property type="match status" value="1"/>
</dbReference>
<dbReference type="Pfam" id="PF01597">
    <property type="entry name" value="GCV_H"/>
    <property type="match status" value="1"/>
</dbReference>
<dbReference type="InterPro" id="IPR011053">
    <property type="entry name" value="Single_hybrid_motif"/>
</dbReference>
<dbReference type="PANTHER" id="PTHR11715">
    <property type="entry name" value="GLYCINE CLEAVAGE SYSTEM H PROTEIN"/>
    <property type="match status" value="1"/>
</dbReference>
<dbReference type="GO" id="GO:0009249">
    <property type="term" value="P:protein lipoylation"/>
    <property type="evidence" value="ECO:0007669"/>
    <property type="project" value="TreeGrafter"/>
</dbReference>
<organism evidence="2 3">
    <name type="scientific">Rosa chinensis</name>
    <name type="common">China rose</name>
    <dbReference type="NCBI Taxonomy" id="74649"/>
    <lineage>
        <taxon>Eukaryota</taxon>
        <taxon>Viridiplantae</taxon>
        <taxon>Streptophyta</taxon>
        <taxon>Embryophyta</taxon>
        <taxon>Tracheophyta</taxon>
        <taxon>Spermatophyta</taxon>
        <taxon>Magnoliopsida</taxon>
        <taxon>eudicotyledons</taxon>
        <taxon>Gunneridae</taxon>
        <taxon>Pentapetalae</taxon>
        <taxon>rosids</taxon>
        <taxon>fabids</taxon>
        <taxon>Rosales</taxon>
        <taxon>Rosaceae</taxon>
        <taxon>Rosoideae</taxon>
        <taxon>Rosoideae incertae sedis</taxon>
        <taxon>Rosa</taxon>
    </lineage>
</organism>
<dbReference type="GO" id="GO:0005739">
    <property type="term" value="C:mitochondrion"/>
    <property type="evidence" value="ECO:0007669"/>
    <property type="project" value="TreeGrafter"/>
</dbReference>
<dbReference type="AlphaFoldDB" id="A0A2P6S0Q7"/>
<dbReference type="SUPFAM" id="SSF51230">
    <property type="entry name" value="Single hybrid motif"/>
    <property type="match status" value="1"/>
</dbReference>
<dbReference type="GO" id="GO:0019464">
    <property type="term" value="P:glycine decarboxylation via glycine cleavage system"/>
    <property type="evidence" value="ECO:0007669"/>
    <property type="project" value="InterPro"/>
</dbReference>
<comment type="caution">
    <text evidence="2">The sequence shown here is derived from an EMBL/GenBank/DDBJ whole genome shotgun (WGS) entry which is preliminary data.</text>
</comment>
<evidence type="ECO:0000313" key="3">
    <source>
        <dbReference type="Proteomes" id="UP000238479"/>
    </source>
</evidence>
<dbReference type="Gene3D" id="2.40.50.100">
    <property type="match status" value="1"/>
</dbReference>